<dbReference type="EMBL" id="JAAAHS010000091">
    <property type="protein sequence ID" value="NBE52597.1"/>
    <property type="molecule type" value="Genomic_DNA"/>
</dbReference>
<gene>
    <name evidence="8" type="ORF">GUY60_14410</name>
</gene>
<evidence type="ECO:0000256" key="2">
    <source>
        <dbReference type="ARBA" id="ARBA00001946"/>
    </source>
</evidence>
<dbReference type="GO" id="GO:0016052">
    <property type="term" value="P:carbohydrate catabolic process"/>
    <property type="evidence" value="ECO:0007669"/>
    <property type="project" value="InterPro"/>
</dbReference>
<dbReference type="InterPro" id="IPR018110">
    <property type="entry name" value="Mandel_Rmase/mucon_lact_enz_CS"/>
</dbReference>
<dbReference type="Pfam" id="PF02746">
    <property type="entry name" value="MR_MLE_N"/>
    <property type="match status" value="1"/>
</dbReference>
<dbReference type="SMART" id="SM00922">
    <property type="entry name" value="MR_MLE"/>
    <property type="match status" value="1"/>
</dbReference>
<dbReference type="SFLD" id="SFLDF00111">
    <property type="entry name" value="L-fuconate_dehydratase"/>
    <property type="match status" value="1"/>
</dbReference>
<keyword evidence="6" id="KW-0456">Lyase</keyword>
<evidence type="ECO:0000313" key="8">
    <source>
        <dbReference type="EMBL" id="NBE52597.1"/>
    </source>
</evidence>
<dbReference type="InterPro" id="IPR013341">
    <property type="entry name" value="Mandelate_racemase_N_dom"/>
</dbReference>
<comment type="caution">
    <text evidence="8">The sequence shown here is derived from an EMBL/GenBank/DDBJ whole genome shotgun (WGS) entry which is preliminary data.</text>
</comment>
<evidence type="ECO:0000256" key="6">
    <source>
        <dbReference type="ARBA" id="ARBA00023239"/>
    </source>
</evidence>
<dbReference type="RefSeq" id="WP_161697681.1">
    <property type="nucleotide sequence ID" value="NZ_JAAAHS010000091.1"/>
</dbReference>
<dbReference type="AlphaFoldDB" id="A0A964XMB3"/>
<comment type="catalytic activity">
    <reaction evidence="1">
        <text>L-fuconate = 2-dehydro-3-deoxy-L-fuconate + H2O</text>
        <dbReference type="Rhea" id="RHEA:22772"/>
        <dbReference type="ChEBI" id="CHEBI:15377"/>
        <dbReference type="ChEBI" id="CHEBI:21291"/>
        <dbReference type="ChEBI" id="CHEBI:37448"/>
        <dbReference type="EC" id="4.2.1.68"/>
    </reaction>
</comment>
<name>A0A964XMB3_9ACTN</name>
<dbReference type="FunFam" id="3.20.20.120:FF:000007">
    <property type="entry name" value="Mitochondrial enolase superfamily member 1"/>
    <property type="match status" value="1"/>
</dbReference>
<dbReference type="InterPro" id="IPR036849">
    <property type="entry name" value="Enolase-like_C_sf"/>
</dbReference>
<dbReference type="Gene3D" id="3.30.390.10">
    <property type="entry name" value="Enolase-like, N-terminal domain"/>
    <property type="match status" value="1"/>
</dbReference>
<keyword evidence="5" id="KW-0460">Magnesium</keyword>
<dbReference type="EC" id="4.2.1.68" evidence="3"/>
<keyword evidence="4" id="KW-0479">Metal-binding</keyword>
<accession>A0A964XMB3</accession>
<protein>
    <recommendedName>
        <fullName evidence="3">L-fuconate dehydratase</fullName>
        <ecNumber evidence="3">4.2.1.68</ecNumber>
    </recommendedName>
</protein>
<dbReference type="GO" id="GO:0009063">
    <property type="term" value="P:amino acid catabolic process"/>
    <property type="evidence" value="ECO:0007669"/>
    <property type="project" value="InterPro"/>
</dbReference>
<dbReference type="Gene3D" id="3.20.20.120">
    <property type="entry name" value="Enolase-like C-terminal domain"/>
    <property type="match status" value="1"/>
</dbReference>
<reference evidence="8" key="1">
    <citation type="submission" date="2020-01" db="EMBL/GenBank/DDBJ databases">
        <title>Whole-genome analyses of novel actinobacteria.</title>
        <authorList>
            <person name="Sahin N."/>
        </authorList>
    </citation>
    <scope>NUCLEOTIDE SEQUENCE</scope>
    <source>
        <strain evidence="8">YC537</strain>
    </source>
</reference>
<dbReference type="Proteomes" id="UP000598297">
    <property type="component" value="Unassembled WGS sequence"/>
</dbReference>
<dbReference type="GO" id="GO:0050023">
    <property type="term" value="F:L-fuconate dehydratase activity"/>
    <property type="evidence" value="ECO:0007669"/>
    <property type="project" value="UniProtKB-EC"/>
</dbReference>
<sequence>MAATTPRITAVDTYDIRFPTSRELDGSDAMNPDPDYSAAYLVLRTDADDGLEGHGFAFTIGRGNDVQVAAIDALRPHVIGRPVDALCADPGTLNRDLIGDSQLRWLGPEKGVMHMAIGAVVNAVWDLAAKRARKPLWQFLAEADPAWLVAQVDFRYIADALTPEQAFALLREGRVGAGRRAAHLRARGYPGYTTSPGWLGYGDEKLTRLARQAVADGFTQIKLKVGADLDDDLRRMRAARAAVGPDIRIAVDANQRWNVDEAITWTRALTPYDPYWIEEPTSPDDVLGHAAIRSAVAPVRVATGEHVQNRIVFKQLLQAGAIDVLQIDAARVGGVNENLAILLLAAHFGVPVCPHAGGVGLCELVQHLSMFDYVALTGTTENRVIEYVDHLHEHFLDPVTVRDGHYAAPATPGFSAAMRPESIAKYRYPDGSYWANATAAPDPHTKGAAA</sequence>
<dbReference type="SUPFAM" id="SSF51604">
    <property type="entry name" value="Enolase C-terminal domain-like"/>
    <property type="match status" value="1"/>
</dbReference>
<evidence type="ECO:0000259" key="7">
    <source>
        <dbReference type="SMART" id="SM00922"/>
    </source>
</evidence>
<dbReference type="GO" id="GO:0000287">
    <property type="term" value="F:magnesium ion binding"/>
    <property type="evidence" value="ECO:0007669"/>
    <property type="project" value="TreeGrafter"/>
</dbReference>
<dbReference type="PANTHER" id="PTHR13794:SF58">
    <property type="entry name" value="MITOCHONDRIAL ENOLASE SUPERFAMILY MEMBER 1"/>
    <property type="match status" value="1"/>
</dbReference>
<organism evidence="8 9">
    <name type="scientific">Streptomyces boluensis</name>
    <dbReference type="NCBI Taxonomy" id="1775135"/>
    <lineage>
        <taxon>Bacteria</taxon>
        <taxon>Bacillati</taxon>
        <taxon>Actinomycetota</taxon>
        <taxon>Actinomycetes</taxon>
        <taxon>Kitasatosporales</taxon>
        <taxon>Streptomycetaceae</taxon>
        <taxon>Streptomyces</taxon>
    </lineage>
</organism>
<dbReference type="SFLD" id="SFLDG00179">
    <property type="entry name" value="mandelate_racemase"/>
    <property type="match status" value="1"/>
</dbReference>
<dbReference type="InterPro" id="IPR013342">
    <property type="entry name" value="Mandelate_racemase_C"/>
</dbReference>
<evidence type="ECO:0000256" key="4">
    <source>
        <dbReference type="ARBA" id="ARBA00022723"/>
    </source>
</evidence>
<feature type="domain" description="Mandelate racemase/muconate lactonizing enzyme C-terminal" evidence="7">
    <location>
        <begin position="203"/>
        <end position="299"/>
    </location>
</feature>
<evidence type="ECO:0000256" key="5">
    <source>
        <dbReference type="ARBA" id="ARBA00022842"/>
    </source>
</evidence>
<evidence type="ECO:0000313" key="9">
    <source>
        <dbReference type="Proteomes" id="UP000598297"/>
    </source>
</evidence>
<dbReference type="InterPro" id="IPR029017">
    <property type="entry name" value="Enolase-like_N"/>
</dbReference>
<dbReference type="InterPro" id="IPR046945">
    <property type="entry name" value="RHMD-like"/>
</dbReference>
<dbReference type="OrthoDB" id="9796450at2"/>
<dbReference type="SFLD" id="SFLDS00001">
    <property type="entry name" value="Enolase"/>
    <property type="match status" value="1"/>
</dbReference>
<dbReference type="InterPro" id="IPR029065">
    <property type="entry name" value="Enolase_C-like"/>
</dbReference>
<comment type="cofactor">
    <cofactor evidence="2">
        <name>Mg(2+)</name>
        <dbReference type="ChEBI" id="CHEBI:18420"/>
    </cofactor>
</comment>
<keyword evidence="9" id="KW-1185">Reference proteome</keyword>
<dbReference type="Pfam" id="PF13378">
    <property type="entry name" value="MR_MLE_C"/>
    <property type="match status" value="1"/>
</dbReference>
<evidence type="ECO:0000256" key="3">
    <source>
        <dbReference type="ARBA" id="ARBA00013142"/>
    </source>
</evidence>
<dbReference type="PROSITE" id="PS00909">
    <property type="entry name" value="MR_MLE_2"/>
    <property type="match status" value="1"/>
</dbReference>
<dbReference type="SUPFAM" id="SSF54826">
    <property type="entry name" value="Enolase N-terminal domain-like"/>
    <property type="match status" value="1"/>
</dbReference>
<evidence type="ECO:0000256" key="1">
    <source>
        <dbReference type="ARBA" id="ARBA00001737"/>
    </source>
</evidence>
<dbReference type="PANTHER" id="PTHR13794">
    <property type="entry name" value="ENOLASE SUPERFAMILY, MANDELATE RACEMASE"/>
    <property type="match status" value="1"/>
</dbReference>
<dbReference type="InterPro" id="IPR034610">
    <property type="entry name" value="L-fuconate_dehydratase"/>
</dbReference>
<proteinExistence type="predicted"/>